<comment type="caution">
    <text evidence="2">The sequence shown here is derived from an EMBL/GenBank/DDBJ whole genome shotgun (WGS) entry which is preliminary data.</text>
</comment>
<dbReference type="AlphaFoldDB" id="A0A7X4GEE5"/>
<name>A0A7X4GEE5_9SPHN</name>
<keyword evidence="1" id="KW-0472">Membrane</keyword>
<dbReference type="EMBL" id="WVTD01000002">
    <property type="protein sequence ID" value="MYL97083.1"/>
    <property type="molecule type" value="Genomic_DNA"/>
</dbReference>
<evidence type="ECO:0000313" key="3">
    <source>
        <dbReference type="Proteomes" id="UP000465810"/>
    </source>
</evidence>
<accession>A0A7X4GEE5</accession>
<protein>
    <submittedName>
        <fullName evidence="2">Uncharacterized protein</fullName>
    </submittedName>
</protein>
<feature type="transmembrane region" description="Helical" evidence="1">
    <location>
        <begin position="35"/>
        <end position="56"/>
    </location>
</feature>
<organism evidence="2 3">
    <name type="scientific">Novosphingobium silvae</name>
    <dbReference type="NCBI Taxonomy" id="2692619"/>
    <lineage>
        <taxon>Bacteria</taxon>
        <taxon>Pseudomonadati</taxon>
        <taxon>Pseudomonadota</taxon>
        <taxon>Alphaproteobacteria</taxon>
        <taxon>Sphingomonadales</taxon>
        <taxon>Sphingomonadaceae</taxon>
        <taxon>Novosphingobium</taxon>
    </lineage>
</organism>
<evidence type="ECO:0000256" key="1">
    <source>
        <dbReference type="SAM" id="Phobius"/>
    </source>
</evidence>
<sequence length="68" mass="7381">MKSVHHFWLAVLVIGGYLCFGALAIFVPTEEGSTIFVNTVLATMGPLVGWVVKAWFDEARAARQDGGQ</sequence>
<feature type="transmembrane region" description="Helical" evidence="1">
    <location>
        <begin position="7"/>
        <end position="29"/>
    </location>
</feature>
<dbReference type="Proteomes" id="UP000465810">
    <property type="component" value="Unassembled WGS sequence"/>
</dbReference>
<gene>
    <name evidence="2" type="ORF">GR702_04760</name>
</gene>
<keyword evidence="1" id="KW-0812">Transmembrane</keyword>
<keyword evidence="3" id="KW-1185">Reference proteome</keyword>
<evidence type="ECO:0000313" key="2">
    <source>
        <dbReference type="EMBL" id="MYL97083.1"/>
    </source>
</evidence>
<keyword evidence="1" id="KW-1133">Transmembrane helix</keyword>
<reference evidence="2 3" key="1">
    <citation type="submission" date="2019-12" db="EMBL/GenBank/DDBJ databases">
        <authorList>
            <person name="Feng G."/>
            <person name="Zhu H."/>
        </authorList>
    </citation>
    <scope>NUCLEOTIDE SEQUENCE [LARGE SCALE GENOMIC DNA]</scope>
    <source>
        <strain evidence="2 3">FGD1</strain>
    </source>
</reference>
<dbReference type="RefSeq" id="WP_160984809.1">
    <property type="nucleotide sequence ID" value="NZ_WVTD01000002.1"/>
</dbReference>
<proteinExistence type="predicted"/>